<dbReference type="GeneID" id="36599312"/>
<sequence length="1102" mass="124241">MAGRRRRETRARYIVFRHATRVQRFLASFEDDRRLKPGHQQLHSFVVPGLQGGKHTVDVTQDITAKSESKELTATQEFYVDTPEFAIPEGEIHSVYPPPGHEERSEALPHVVFNTPEFPWEWRASYIEDVPDYKQNRNRVPWLAVLVFTKDELQLSPEDLQGDKSIFRNTEKLADGAKQTNTLAVNMLVNDVPKLTDTASPVKPSEAEPDATTDIIFVKNELFSTLFAKYDDKGHEDTSATQADVRPYRFLAHKRDINTEGMAVAALTATEEDQSSYGVVFSHRTGPVTITKPTQIIAHLVSIRGVEVMPWPVAKEKRYVAMSSLHSWSYTCLPPDTPSIKDMFEALGRSSAMLRSNVNLDQLDPPTDAPQAVQDRVLQRLHDGYALARYRIQTGEQTGCFIRGPFIPVKIPSDITRPWHSLSTSGSDLQILDQQLGLMDITYSAAWQIGRTLAISDADLVSRLGQVRKQIYDRGMHYAQLAALRAHGTRSKSELIAQLPAMVAALQTLHKTAQLSTSDVQARSRRWLRHSVEPVDLSYSGREAHAMSVAANDEDTLPQFLLKAAKEIASAINPEKPDEPSDVPYNEFNTPYSPDWMALLKFILDKQVLENIPFHYLIPDISALPLESMRFFRIDWRWMDALLDGALSLSNYIDQDNDKVRDAIFGALKWFHETGVAEHGGEVPPVPVYGCLIRSNLIVKFPDMKVEVLPQQLPDKPPVLMRHKIVTPDTMLCLFSKEPSEPDFNGLALTQPPHQQTFVAGSDLKKDKIQIRYKKAYTADEGSDDVTIPIAIKEWSPSDPETKEAVYLWDVTPPSSPTIEARRLLMESFASDYLKTVQEKMDKKYFDDDTATSALMAAEMGSVAWRLKLKLSQTEAGDEVEIDPEVSPSDAPLPEWARRHRLHRRPLPSHAIQKPSQFYSTRPVFYYKVSSTETPSSNTIVATDVAQDLIFRINLEPYTAGDYKLEELTIKVPFGTPQQFPRVLMATYKGSGAEMTSNIRFNVMVDLETTDEKVTGMTLRMVPRSRRGYVPVSSCSEISFILSGVVVSQVTQKTYVYLEIKEHYRNQGEWKPKEDPDSIVLVPPPATEKAMNLKRIFSAAPS</sequence>
<keyword evidence="2" id="KW-1185">Reference proteome</keyword>
<organism evidence="1 2">
    <name type="scientific">Trichoderma citrinoviride</name>
    <dbReference type="NCBI Taxonomy" id="58853"/>
    <lineage>
        <taxon>Eukaryota</taxon>
        <taxon>Fungi</taxon>
        <taxon>Dikarya</taxon>
        <taxon>Ascomycota</taxon>
        <taxon>Pezizomycotina</taxon>
        <taxon>Sordariomycetes</taxon>
        <taxon>Hypocreomycetidae</taxon>
        <taxon>Hypocreales</taxon>
        <taxon>Hypocreaceae</taxon>
        <taxon>Trichoderma</taxon>
    </lineage>
</organism>
<proteinExistence type="predicted"/>
<dbReference type="EMBL" id="KZ680217">
    <property type="protein sequence ID" value="PTB64502.1"/>
    <property type="molecule type" value="Genomic_DNA"/>
</dbReference>
<protein>
    <submittedName>
        <fullName evidence="1">Uncharacterized protein</fullName>
    </submittedName>
</protein>
<accession>A0A2T4B599</accession>
<dbReference type="RefSeq" id="XP_024747822.1">
    <property type="nucleotide sequence ID" value="XM_024891194.1"/>
</dbReference>
<evidence type="ECO:0000313" key="1">
    <source>
        <dbReference type="EMBL" id="PTB64502.1"/>
    </source>
</evidence>
<dbReference type="OrthoDB" id="3029913at2759"/>
<name>A0A2T4B599_9HYPO</name>
<dbReference type="Proteomes" id="UP000241546">
    <property type="component" value="Unassembled WGS sequence"/>
</dbReference>
<dbReference type="AlphaFoldDB" id="A0A2T4B599"/>
<evidence type="ECO:0000313" key="2">
    <source>
        <dbReference type="Proteomes" id="UP000241546"/>
    </source>
</evidence>
<reference evidence="2" key="1">
    <citation type="submission" date="2016-07" db="EMBL/GenBank/DDBJ databases">
        <title>Multiple horizontal gene transfer events from other fungi enriched the ability of initially mycotrophic Trichoderma (Ascomycota) to feed on dead plant biomass.</title>
        <authorList>
            <consortium name="DOE Joint Genome Institute"/>
            <person name="Atanasova L."/>
            <person name="Chenthamara K."/>
            <person name="Zhang J."/>
            <person name="Grujic M."/>
            <person name="Henrissat B."/>
            <person name="Kuo A."/>
            <person name="Aerts A."/>
            <person name="Salamov A."/>
            <person name="Lipzen A."/>
            <person name="Labutti K."/>
            <person name="Barry K."/>
            <person name="Miao Y."/>
            <person name="Rahimi M.J."/>
            <person name="Shen Q."/>
            <person name="Grigoriev I.V."/>
            <person name="Kubicek C.P."/>
            <person name="Druzhinina I.S."/>
        </authorList>
    </citation>
    <scope>NUCLEOTIDE SEQUENCE [LARGE SCALE GENOMIC DNA]</scope>
    <source>
        <strain evidence="2">TUCIM 6016</strain>
    </source>
</reference>
<gene>
    <name evidence="1" type="ORF">BBK36DRAFT_1124774</name>
</gene>